<keyword evidence="2" id="KW-0805">Transcription regulation</keyword>
<evidence type="ECO:0000256" key="2">
    <source>
        <dbReference type="ARBA" id="ARBA00023015"/>
    </source>
</evidence>
<dbReference type="AlphaFoldDB" id="A0AAD3SNC1"/>
<evidence type="ECO:0000256" key="3">
    <source>
        <dbReference type="ARBA" id="ARBA00023125"/>
    </source>
</evidence>
<dbReference type="PANTHER" id="PTHR16223:SF125">
    <property type="entry name" value="OS08G0506700 PROTEIN"/>
    <property type="match status" value="1"/>
</dbReference>
<feature type="region of interest" description="Disordered" evidence="6">
    <location>
        <begin position="230"/>
        <end position="249"/>
    </location>
</feature>
<evidence type="ECO:0000256" key="6">
    <source>
        <dbReference type="SAM" id="MobiDB-lite"/>
    </source>
</evidence>
<keyword evidence="9" id="KW-1185">Reference proteome</keyword>
<evidence type="ECO:0000256" key="1">
    <source>
        <dbReference type="ARBA" id="ARBA00004123"/>
    </source>
</evidence>
<dbReference type="SMART" id="SM00353">
    <property type="entry name" value="HLH"/>
    <property type="match status" value="1"/>
</dbReference>
<dbReference type="Gene3D" id="4.10.280.10">
    <property type="entry name" value="Helix-loop-helix DNA-binding domain"/>
    <property type="match status" value="1"/>
</dbReference>
<dbReference type="Proteomes" id="UP001279734">
    <property type="component" value="Unassembled WGS sequence"/>
</dbReference>
<dbReference type="Pfam" id="PF00010">
    <property type="entry name" value="HLH"/>
    <property type="match status" value="1"/>
</dbReference>
<keyword evidence="4" id="KW-0804">Transcription</keyword>
<accession>A0AAD3SNC1</accession>
<comment type="caution">
    <text evidence="8">The sequence shown here is derived from an EMBL/GenBank/DDBJ whole genome shotgun (WGS) entry which is preliminary data.</text>
</comment>
<feature type="domain" description="BHLH" evidence="7">
    <location>
        <begin position="306"/>
        <end position="356"/>
    </location>
</feature>
<name>A0AAD3SNC1_NEPGR</name>
<dbReference type="GO" id="GO:0000981">
    <property type="term" value="F:DNA-binding transcription factor activity, RNA polymerase II-specific"/>
    <property type="evidence" value="ECO:0007669"/>
    <property type="project" value="TreeGrafter"/>
</dbReference>
<dbReference type="InterPro" id="IPR011598">
    <property type="entry name" value="bHLH_dom"/>
</dbReference>
<evidence type="ECO:0000313" key="9">
    <source>
        <dbReference type="Proteomes" id="UP001279734"/>
    </source>
</evidence>
<keyword evidence="3" id="KW-0238">DNA-binding</keyword>
<protein>
    <recommendedName>
        <fullName evidence="7">BHLH domain-containing protein</fullName>
    </recommendedName>
</protein>
<feature type="region of interest" description="Disordered" evidence="6">
    <location>
        <begin position="1"/>
        <end position="23"/>
    </location>
</feature>
<organism evidence="8 9">
    <name type="scientific">Nepenthes gracilis</name>
    <name type="common">Slender pitcher plant</name>
    <dbReference type="NCBI Taxonomy" id="150966"/>
    <lineage>
        <taxon>Eukaryota</taxon>
        <taxon>Viridiplantae</taxon>
        <taxon>Streptophyta</taxon>
        <taxon>Embryophyta</taxon>
        <taxon>Tracheophyta</taxon>
        <taxon>Spermatophyta</taxon>
        <taxon>Magnoliopsida</taxon>
        <taxon>eudicotyledons</taxon>
        <taxon>Gunneridae</taxon>
        <taxon>Pentapetalae</taxon>
        <taxon>Caryophyllales</taxon>
        <taxon>Nepenthaceae</taxon>
        <taxon>Nepenthes</taxon>
    </lineage>
</organism>
<dbReference type="EMBL" id="BSYO01000014">
    <property type="protein sequence ID" value="GMH14483.1"/>
    <property type="molecule type" value="Genomic_DNA"/>
</dbReference>
<keyword evidence="5" id="KW-0539">Nucleus</keyword>
<dbReference type="GO" id="GO:0000978">
    <property type="term" value="F:RNA polymerase II cis-regulatory region sequence-specific DNA binding"/>
    <property type="evidence" value="ECO:0007669"/>
    <property type="project" value="TreeGrafter"/>
</dbReference>
<evidence type="ECO:0000256" key="5">
    <source>
        <dbReference type="ARBA" id="ARBA00023242"/>
    </source>
</evidence>
<dbReference type="FunFam" id="4.10.280.10:FF:000021">
    <property type="entry name" value="Transcription factor bHLH130 family"/>
    <property type="match status" value="1"/>
</dbReference>
<dbReference type="InterPro" id="IPR036638">
    <property type="entry name" value="HLH_DNA-bd_sf"/>
</dbReference>
<dbReference type="PANTHER" id="PTHR16223">
    <property type="entry name" value="TRANSCRIPTION FACTOR BHLH83-RELATED"/>
    <property type="match status" value="1"/>
</dbReference>
<gene>
    <name evidence="8" type="ORF">Nepgr_016324</name>
</gene>
<evidence type="ECO:0000256" key="4">
    <source>
        <dbReference type="ARBA" id="ARBA00023163"/>
    </source>
</evidence>
<dbReference type="SUPFAM" id="SSF47459">
    <property type="entry name" value="HLH, helix-loop-helix DNA-binding domain"/>
    <property type="match status" value="1"/>
</dbReference>
<dbReference type="InterPro" id="IPR045843">
    <property type="entry name" value="IND-like"/>
</dbReference>
<comment type="subcellular location">
    <subcellularLocation>
        <location evidence="1">Nucleus</location>
    </subcellularLocation>
</comment>
<evidence type="ECO:0000313" key="8">
    <source>
        <dbReference type="EMBL" id="GMH14483.1"/>
    </source>
</evidence>
<dbReference type="PROSITE" id="PS50888">
    <property type="entry name" value="BHLH"/>
    <property type="match status" value="1"/>
</dbReference>
<sequence length="384" mass="42764">MEDSYFENPLHRQHQSQNPNSGCLRFRSAPTSLLSTLKDSLDKGYYNCNQFPIFGGGGCDDSFESAEIKPFRIPRNGYSDTVSQMVGQQSRLPSEYPNQSVNSQLPSGGMEVGSSAGVDGPNLGRQISSPSVFFAHLNSQNRYNITRGIESSRMGSGTCEEYCPTTRWLKGQIDFAFGLSSSMPLVPRIPKMVTEFDDAASHDAVKLKNGRVDGRFYSRGLSFTSWNDPARLVQNTPGPRTDQQNDRGSYSCSDASIARACGKLENQNHLLSCHLSLPKTSAEMAAMEKFQFQDNVPCKIRARRGCATHPRSIAERVRRTRISERMKKLQDLVPNMEKQINTADMLDLVAKYIKDLQQEYKVLSANRALCKCLEGQESTVNQAV</sequence>
<reference evidence="8" key="1">
    <citation type="submission" date="2023-05" db="EMBL/GenBank/DDBJ databases">
        <title>Nepenthes gracilis genome sequencing.</title>
        <authorList>
            <person name="Fukushima K."/>
        </authorList>
    </citation>
    <scope>NUCLEOTIDE SEQUENCE</scope>
    <source>
        <strain evidence="8">SING2019-196</strain>
    </source>
</reference>
<proteinExistence type="predicted"/>
<dbReference type="GO" id="GO:0046983">
    <property type="term" value="F:protein dimerization activity"/>
    <property type="evidence" value="ECO:0007669"/>
    <property type="project" value="InterPro"/>
</dbReference>
<evidence type="ECO:0000259" key="7">
    <source>
        <dbReference type="PROSITE" id="PS50888"/>
    </source>
</evidence>
<dbReference type="GO" id="GO:0005634">
    <property type="term" value="C:nucleus"/>
    <property type="evidence" value="ECO:0007669"/>
    <property type="project" value="UniProtKB-SubCell"/>
</dbReference>